<dbReference type="AlphaFoldDB" id="G8NPQ8"/>
<dbReference type="GO" id="GO:0006355">
    <property type="term" value="P:regulation of DNA-templated transcription"/>
    <property type="evidence" value="ECO:0007669"/>
    <property type="project" value="InterPro"/>
</dbReference>
<dbReference type="InterPro" id="IPR000792">
    <property type="entry name" value="Tscrpt_reg_LuxR_C"/>
</dbReference>
<dbReference type="EMBL" id="CP003130">
    <property type="protein sequence ID" value="AEU37147.1"/>
    <property type="molecule type" value="Genomic_DNA"/>
</dbReference>
<comment type="caution">
    <text evidence="4">Lacks conserved residue(s) required for the propagation of feature annotation.</text>
</comment>
<keyword evidence="9" id="KW-1185">Reference proteome</keyword>
<reference evidence="8 9" key="1">
    <citation type="submission" date="2011-11" db="EMBL/GenBank/DDBJ databases">
        <title>Complete sequence of Granulicella mallensis MP5ACTX8.</title>
        <authorList>
            <consortium name="US DOE Joint Genome Institute"/>
            <person name="Lucas S."/>
            <person name="Copeland A."/>
            <person name="Lapidus A."/>
            <person name="Cheng J.-F."/>
            <person name="Goodwin L."/>
            <person name="Pitluck S."/>
            <person name="Peters L."/>
            <person name="Lu M."/>
            <person name="Detter J.C."/>
            <person name="Han C."/>
            <person name="Tapia R."/>
            <person name="Land M."/>
            <person name="Hauser L."/>
            <person name="Kyrpides N."/>
            <person name="Ivanova N."/>
            <person name="Mikhailova N."/>
            <person name="Pagani I."/>
            <person name="Rawat S."/>
            <person name="Mannisto M."/>
            <person name="Haggblom M."/>
            <person name="Woyke T."/>
        </authorList>
    </citation>
    <scope>NUCLEOTIDE SEQUENCE [LARGE SCALE GENOMIC DNA]</scope>
    <source>
        <strain evidence="9">ATCC BAA-1857 / DSM 23137 / MP5ACTX8</strain>
    </source>
</reference>
<dbReference type="SMART" id="SM00448">
    <property type="entry name" value="REC"/>
    <property type="match status" value="1"/>
</dbReference>
<dbReference type="Gene3D" id="1.10.10.10">
    <property type="entry name" value="Winged helix-like DNA-binding domain superfamily/Winged helix DNA-binding domain"/>
    <property type="match status" value="1"/>
</dbReference>
<gene>
    <name evidence="8" type="ordered locus">AciX8_2842</name>
</gene>
<protein>
    <submittedName>
        <fullName evidence="8">Two component transcriptional regulator, LuxR family</fullName>
    </submittedName>
</protein>
<evidence type="ECO:0000313" key="9">
    <source>
        <dbReference type="Proteomes" id="UP000007113"/>
    </source>
</evidence>
<dbReference type="PANTHER" id="PTHR44688:SF16">
    <property type="entry name" value="DNA-BINDING TRANSCRIPTIONAL ACTIVATOR DEVR_DOSR"/>
    <property type="match status" value="1"/>
</dbReference>
<evidence type="ECO:0000313" key="8">
    <source>
        <dbReference type="EMBL" id="AEU37147.1"/>
    </source>
</evidence>
<evidence type="ECO:0000256" key="3">
    <source>
        <dbReference type="ARBA" id="ARBA00023163"/>
    </source>
</evidence>
<dbReference type="InterPro" id="IPR036388">
    <property type="entry name" value="WH-like_DNA-bd_sf"/>
</dbReference>
<evidence type="ECO:0000256" key="5">
    <source>
        <dbReference type="SAM" id="MobiDB-lite"/>
    </source>
</evidence>
<evidence type="ECO:0000256" key="2">
    <source>
        <dbReference type="ARBA" id="ARBA00023125"/>
    </source>
</evidence>
<dbReference type="Pfam" id="PF00072">
    <property type="entry name" value="Response_reg"/>
    <property type="match status" value="1"/>
</dbReference>
<dbReference type="CDD" id="cd06170">
    <property type="entry name" value="LuxR_C_like"/>
    <property type="match status" value="1"/>
</dbReference>
<dbReference type="InterPro" id="IPR001789">
    <property type="entry name" value="Sig_transdc_resp-reg_receiver"/>
</dbReference>
<feature type="domain" description="Response regulatory" evidence="7">
    <location>
        <begin position="41"/>
        <end position="154"/>
    </location>
</feature>
<keyword evidence="2" id="KW-0238">DNA-binding</keyword>
<dbReference type="InterPro" id="IPR011006">
    <property type="entry name" value="CheY-like_superfamily"/>
</dbReference>
<dbReference type="Proteomes" id="UP000007113">
    <property type="component" value="Chromosome"/>
</dbReference>
<dbReference type="STRING" id="682795.AciX8_2842"/>
<dbReference type="PROSITE" id="PS50110">
    <property type="entry name" value="RESPONSE_REGULATORY"/>
    <property type="match status" value="1"/>
</dbReference>
<keyword evidence="3" id="KW-0804">Transcription</keyword>
<dbReference type="PROSITE" id="PS50043">
    <property type="entry name" value="HTH_LUXR_2"/>
    <property type="match status" value="1"/>
</dbReference>
<dbReference type="eggNOG" id="COG4566">
    <property type="taxonomic scope" value="Bacteria"/>
</dbReference>
<evidence type="ECO:0000259" key="6">
    <source>
        <dbReference type="PROSITE" id="PS50043"/>
    </source>
</evidence>
<dbReference type="HOGENOM" id="CLU_000445_90_4_0"/>
<evidence type="ECO:0000256" key="1">
    <source>
        <dbReference type="ARBA" id="ARBA00023015"/>
    </source>
</evidence>
<dbReference type="Pfam" id="PF00196">
    <property type="entry name" value="GerE"/>
    <property type="match status" value="1"/>
</dbReference>
<dbReference type="SUPFAM" id="SSF52172">
    <property type="entry name" value="CheY-like"/>
    <property type="match status" value="1"/>
</dbReference>
<dbReference type="SMART" id="SM00421">
    <property type="entry name" value="HTH_LUXR"/>
    <property type="match status" value="1"/>
</dbReference>
<organism evidence="8 9">
    <name type="scientific">Granulicella mallensis (strain ATCC BAA-1857 / DSM 23137 / MP5ACTX8)</name>
    <dbReference type="NCBI Taxonomy" id="682795"/>
    <lineage>
        <taxon>Bacteria</taxon>
        <taxon>Pseudomonadati</taxon>
        <taxon>Acidobacteriota</taxon>
        <taxon>Terriglobia</taxon>
        <taxon>Terriglobales</taxon>
        <taxon>Acidobacteriaceae</taxon>
        <taxon>Granulicella</taxon>
    </lineage>
</organism>
<sequence>MITVKRFAVCSRDSRNYPARDDLRSPAEPGQESRRNSQPQFVFVVDKDYSTRQSLSELFVSSHLDCIAFESATQYLQYPKPDMPSCLVVGLPLPDANGAALTSQMTGDPHPPIVFISSTCDIQSCVRVIKAGAVDYLIKPLVNQAVLKAVRAALDRDCMERPRRIEIANLKARYMTLTTREREVMELVVSGLLNKQAAGELGISEVTLQIHRGKVMRKMHADSLANLVRMAIALEIPSQLVLRTGPASSSEEKGRVAQASQVENAALYADRSGVSSIIGAKLGEDVFDSPFDGIFRD</sequence>
<dbReference type="PANTHER" id="PTHR44688">
    <property type="entry name" value="DNA-BINDING TRANSCRIPTIONAL ACTIVATOR DEVR_DOSR"/>
    <property type="match status" value="1"/>
</dbReference>
<dbReference type="Gene3D" id="3.40.50.2300">
    <property type="match status" value="1"/>
</dbReference>
<dbReference type="GO" id="GO:0003677">
    <property type="term" value="F:DNA binding"/>
    <property type="evidence" value="ECO:0007669"/>
    <property type="project" value="UniProtKB-KW"/>
</dbReference>
<dbReference type="GO" id="GO:0000160">
    <property type="term" value="P:phosphorelay signal transduction system"/>
    <property type="evidence" value="ECO:0007669"/>
    <property type="project" value="InterPro"/>
</dbReference>
<dbReference type="PRINTS" id="PR00038">
    <property type="entry name" value="HTHLUXR"/>
</dbReference>
<feature type="compositionally biased region" description="Basic and acidic residues" evidence="5">
    <location>
        <begin position="18"/>
        <end position="35"/>
    </location>
</feature>
<evidence type="ECO:0000256" key="4">
    <source>
        <dbReference type="PROSITE-ProRule" id="PRU00169"/>
    </source>
</evidence>
<keyword evidence="1" id="KW-0805">Transcription regulation</keyword>
<dbReference type="RefSeq" id="WP_014266024.1">
    <property type="nucleotide sequence ID" value="NC_016631.1"/>
</dbReference>
<feature type="domain" description="HTH luxR-type" evidence="6">
    <location>
        <begin position="170"/>
        <end position="235"/>
    </location>
</feature>
<dbReference type="KEGG" id="gma:AciX8_2842"/>
<feature type="region of interest" description="Disordered" evidence="5">
    <location>
        <begin position="18"/>
        <end position="37"/>
    </location>
</feature>
<proteinExistence type="predicted"/>
<accession>G8NPQ8</accession>
<evidence type="ECO:0000259" key="7">
    <source>
        <dbReference type="PROSITE" id="PS50110"/>
    </source>
</evidence>
<name>G8NPQ8_GRAMM</name>